<sequence>MQLYETADELKDLFKSILPKNSLLKTILKIDTYQDRNEVCDILLSYLGNNFFATLGKIRADEQIKDKWDELTLTERIEMLEEMPDMDSLDIDNVEDPDSLENLLNKSFSRLPKQVRESIEIWNTLIEKALEPKYIIREKLLQKICQYDVPDEPDKKKNCS</sequence>
<accession>A0A075IAH0</accession>
<protein>
    <submittedName>
        <fullName evidence="1">Uncharacterized protein</fullName>
    </submittedName>
</protein>
<proteinExistence type="predicted"/>
<name>A0A075IAH0_9ARCH</name>
<dbReference type="EMBL" id="KF901222">
    <property type="protein sequence ID" value="AIF23098.1"/>
    <property type="molecule type" value="Genomic_DNA"/>
</dbReference>
<dbReference type="AlphaFoldDB" id="A0A075IAH0"/>
<organism evidence="1">
    <name type="scientific">uncultured marine thaumarchaeote SAT1000_12_G12</name>
    <dbReference type="NCBI Taxonomy" id="1456380"/>
    <lineage>
        <taxon>Archaea</taxon>
        <taxon>Nitrososphaerota</taxon>
        <taxon>environmental samples</taxon>
    </lineage>
</organism>
<evidence type="ECO:0000313" key="1">
    <source>
        <dbReference type="EMBL" id="AIF23098.1"/>
    </source>
</evidence>
<reference evidence="1" key="1">
    <citation type="journal article" date="2014" name="Genome Biol. Evol.">
        <title>Pangenome evidence for extensive interdomain horizontal transfer affecting lineage core and shell genes in uncultured planktonic thaumarchaeota and euryarchaeota.</title>
        <authorList>
            <person name="Deschamps P."/>
            <person name="Zivanovic Y."/>
            <person name="Moreira D."/>
            <person name="Rodriguez-Valera F."/>
            <person name="Lopez-Garcia P."/>
        </authorList>
    </citation>
    <scope>NUCLEOTIDE SEQUENCE</scope>
</reference>